<dbReference type="OrthoDB" id="1430893at2"/>
<name>A0A7J5A7E4_9FLAO</name>
<gene>
    <name evidence="1" type="ORF">F7018_16730</name>
</gene>
<dbReference type="PROSITE" id="PS51257">
    <property type="entry name" value="PROKAR_LIPOPROTEIN"/>
    <property type="match status" value="1"/>
</dbReference>
<sequence length="192" mass="22296">MKKIVLLTFLVLLSSCDNLNKQKKQSDFNIKKQSKIEMKQEKDTIYNYWDLVLDTISDKKEFVISNKKYQLEIKTYSLNDSSIVRNLSQDGESVYLDHSHKMVSDFKLLTDSIFSTKKIDRTSFEKILDSDFYTECNLFLTEIDSIKGNVIYLSSNLAVPDTGNQWRAWYSIKIEEDGLGELILKEADYVGL</sequence>
<dbReference type="Gene3D" id="2.40.128.510">
    <property type="entry name" value="Protein of unknown function DUF4738"/>
    <property type="match status" value="1"/>
</dbReference>
<organism evidence="1 2">
    <name type="scientific">Tenacibaculum aiptasiae</name>
    <dbReference type="NCBI Taxonomy" id="426481"/>
    <lineage>
        <taxon>Bacteria</taxon>
        <taxon>Pseudomonadati</taxon>
        <taxon>Bacteroidota</taxon>
        <taxon>Flavobacteriia</taxon>
        <taxon>Flavobacteriales</taxon>
        <taxon>Flavobacteriaceae</taxon>
        <taxon>Tenacibaculum</taxon>
    </lineage>
</organism>
<dbReference type="RefSeq" id="WP_150901249.1">
    <property type="nucleotide sequence ID" value="NZ_WAAU01000034.1"/>
</dbReference>
<evidence type="ECO:0008006" key="3">
    <source>
        <dbReference type="Google" id="ProtNLM"/>
    </source>
</evidence>
<accession>A0A7J5A7E4</accession>
<protein>
    <recommendedName>
        <fullName evidence="3">DUF4738 domain-containing protein</fullName>
    </recommendedName>
</protein>
<dbReference type="EMBL" id="WAAU01000034">
    <property type="protein sequence ID" value="KAB1153476.1"/>
    <property type="molecule type" value="Genomic_DNA"/>
</dbReference>
<proteinExistence type="predicted"/>
<dbReference type="AlphaFoldDB" id="A0A7J5A7E4"/>
<evidence type="ECO:0000313" key="2">
    <source>
        <dbReference type="Proteomes" id="UP000467305"/>
    </source>
</evidence>
<reference evidence="1 2" key="1">
    <citation type="submission" date="2019-09" db="EMBL/GenBank/DDBJ databases">
        <authorList>
            <person name="Cao W.R."/>
        </authorList>
    </citation>
    <scope>NUCLEOTIDE SEQUENCE [LARGE SCALE GENOMIC DNA]</scope>
    <source>
        <strain evidence="2">a4</strain>
    </source>
</reference>
<dbReference type="Proteomes" id="UP000467305">
    <property type="component" value="Unassembled WGS sequence"/>
</dbReference>
<keyword evidence="2" id="KW-1185">Reference proteome</keyword>
<evidence type="ECO:0000313" key="1">
    <source>
        <dbReference type="EMBL" id="KAB1153476.1"/>
    </source>
</evidence>
<comment type="caution">
    <text evidence="1">The sequence shown here is derived from an EMBL/GenBank/DDBJ whole genome shotgun (WGS) entry which is preliminary data.</text>
</comment>